<feature type="zinc finger region" description="C3H1-type" evidence="5">
    <location>
        <begin position="88"/>
        <end position="115"/>
    </location>
</feature>
<feature type="domain" description="C3H1-type" evidence="7">
    <location>
        <begin position="226"/>
        <end position="254"/>
    </location>
</feature>
<dbReference type="AlphaFoldDB" id="A0A1D1Y4G2"/>
<dbReference type="EMBL" id="GDJX01018440">
    <property type="protein sequence ID" value="JAT49496.1"/>
    <property type="molecule type" value="Transcribed_RNA"/>
</dbReference>
<evidence type="ECO:0000256" key="1">
    <source>
        <dbReference type="ARBA" id="ARBA00022723"/>
    </source>
</evidence>
<feature type="region of interest" description="Disordered" evidence="6">
    <location>
        <begin position="1"/>
        <end position="56"/>
    </location>
</feature>
<dbReference type="GO" id="GO:0008270">
    <property type="term" value="F:zinc ion binding"/>
    <property type="evidence" value="ECO:0007669"/>
    <property type="project" value="UniProtKB-KW"/>
</dbReference>
<feature type="region of interest" description="Disordered" evidence="6">
    <location>
        <begin position="194"/>
        <end position="218"/>
    </location>
</feature>
<evidence type="ECO:0000256" key="5">
    <source>
        <dbReference type="PROSITE-ProRule" id="PRU00723"/>
    </source>
</evidence>
<evidence type="ECO:0000256" key="2">
    <source>
        <dbReference type="ARBA" id="ARBA00022737"/>
    </source>
</evidence>
<evidence type="ECO:0000313" key="8">
    <source>
        <dbReference type="EMBL" id="JAT49496.1"/>
    </source>
</evidence>
<dbReference type="InterPro" id="IPR036855">
    <property type="entry name" value="Znf_CCCH_sf"/>
</dbReference>
<dbReference type="Pfam" id="PF00642">
    <property type="entry name" value="zf-CCCH"/>
    <property type="match status" value="3"/>
</dbReference>
<gene>
    <name evidence="8" type="primary">At3g19360_0</name>
    <name evidence="8" type="ORF">g.113556</name>
</gene>
<dbReference type="InterPro" id="IPR000571">
    <property type="entry name" value="Znf_CCCH"/>
</dbReference>
<reference evidence="8" key="1">
    <citation type="submission" date="2015-07" db="EMBL/GenBank/DDBJ databases">
        <title>Transcriptome Assembly of Anthurium amnicola.</title>
        <authorList>
            <person name="Suzuki J."/>
        </authorList>
    </citation>
    <scope>NUCLEOTIDE SEQUENCE</scope>
</reference>
<feature type="zinc finger region" description="C3H1-type" evidence="5">
    <location>
        <begin position="146"/>
        <end position="174"/>
    </location>
</feature>
<organism evidence="8">
    <name type="scientific">Anthurium amnicola</name>
    <dbReference type="NCBI Taxonomy" id="1678845"/>
    <lineage>
        <taxon>Eukaryota</taxon>
        <taxon>Viridiplantae</taxon>
        <taxon>Streptophyta</taxon>
        <taxon>Embryophyta</taxon>
        <taxon>Tracheophyta</taxon>
        <taxon>Spermatophyta</taxon>
        <taxon>Magnoliopsida</taxon>
        <taxon>Liliopsida</taxon>
        <taxon>Araceae</taxon>
        <taxon>Pothoideae</taxon>
        <taxon>Potheae</taxon>
        <taxon>Anthurium</taxon>
    </lineage>
</organism>
<dbReference type="FunFam" id="4.10.1000.10:FF:000003">
    <property type="entry name" value="Zinc finger CCCH domain-containing protein"/>
    <property type="match status" value="2"/>
</dbReference>
<protein>
    <submittedName>
        <fullName evidence="8">Zinc finger CCCH domain-containing protein 39</fullName>
    </submittedName>
</protein>
<dbReference type="PANTHER" id="PTHR12547:SF121">
    <property type="entry name" value="ZINC FINGER CCCH DOMAIN-CONTAINING PROTEIN 39"/>
    <property type="match status" value="1"/>
</dbReference>
<feature type="compositionally biased region" description="Polar residues" evidence="6">
    <location>
        <begin position="195"/>
        <end position="207"/>
    </location>
</feature>
<dbReference type="Gene3D" id="4.10.1000.10">
    <property type="entry name" value="Zinc finger, CCCH-type"/>
    <property type="match status" value="3"/>
</dbReference>
<proteinExistence type="predicted"/>
<keyword evidence="3 5" id="KW-0863">Zinc-finger</keyword>
<name>A0A1D1Y4G2_9ARAE</name>
<dbReference type="GO" id="GO:0010468">
    <property type="term" value="P:regulation of gene expression"/>
    <property type="evidence" value="ECO:0007669"/>
    <property type="project" value="UniProtKB-ARBA"/>
</dbReference>
<keyword evidence="4 5" id="KW-0862">Zinc</keyword>
<dbReference type="InterPro" id="IPR045877">
    <property type="entry name" value="ZFP36-like"/>
</dbReference>
<dbReference type="GO" id="GO:0003729">
    <property type="term" value="F:mRNA binding"/>
    <property type="evidence" value="ECO:0007669"/>
    <property type="project" value="InterPro"/>
</dbReference>
<keyword evidence="2" id="KW-0677">Repeat</keyword>
<accession>A0A1D1Y4G2</accession>
<evidence type="ECO:0000256" key="6">
    <source>
        <dbReference type="SAM" id="MobiDB-lite"/>
    </source>
</evidence>
<evidence type="ECO:0000256" key="4">
    <source>
        <dbReference type="ARBA" id="ARBA00022833"/>
    </source>
</evidence>
<evidence type="ECO:0000259" key="7">
    <source>
        <dbReference type="PROSITE" id="PS50103"/>
    </source>
</evidence>
<feature type="domain" description="C3H1-type" evidence="7">
    <location>
        <begin position="88"/>
        <end position="115"/>
    </location>
</feature>
<dbReference type="SMART" id="SM00356">
    <property type="entry name" value="ZnF_C3H1"/>
    <property type="match status" value="3"/>
</dbReference>
<dbReference type="GO" id="GO:0051252">
    <property type="term" value="P:regulation of RNA metabolic process"/>
    <property type="evidence" value="ECO:0007669"/>
    <property type="project" value="UniProtKB-ARBA"/>
</dbReference>
<sequence length="326" mass="36014">MSTAENPPFFFPPLPPPDWDDGSGFWPQMPPRQEDFETPLFKRQRNSNDAQVGSNQSQQIVSGMLPPAPLPTIPPQNPSQNNKVSRLFFKTRLCLKFKTGSCPYGQNCSFAHGPEELRRAPPNWPSLVAGYDDDRLNGALSDRQRMNKLKICRKYYNGEVCPYGDRCTFMHVEPGSLRESSAISVGITEAAAPNAGSSVNGSYDPETNGSSGSCGDGNGSLQRSSFWKTKMCHKWELTGDCPFGEKCHFAHGTAELKKSGGQVDVETNSVVTQPKHLCNPAETSPLNQTDLPSKQKGFLRLKGLKKIRNIYADWIDDLPPCNSRDS</sequence>
<dbReference type="PANTHER" id="PTHR12547">
    <property type="entry name" value="CCCH ZINC FINGER/TIS11-RELATED"/>
    <property type="match status" value="1"/>
</dbReference>
<dbReference type="PROSITE" id="PS50103">
    <property type="entry name" value="ZF_C3H1"/>
    <property type="match status" value="3"/>
</dbReference>
<feature type="domain" description="C3H1-type" evidence="7">
    <location>
        <begin position="146"/>
        <end position="174"/>
    </location>
</feature>
<keyword evidence="1 5" id="KW-0479">Metal-binding</keyword>
<feature type="zinc finger region" description="C3H1-type" evidence="5">
    <location>
        <begin position="226"/>
        <end position="254"/>
    </location>
</feature>
<evidence type="ECO:0000256" key="3">
    <source>
        <dbReference type="ARBA" id="ARBA00022771"/>
    </source>
</evidence>
<dbReference type="SUPFAM" id="SSF90229">
    <property type="entry name" value="CCCH zinc finger"/>
    <property type="match status" value="3"/>
</dbReference>
<feature type="compositionally biased region" description="Polar residues" evidence="6">
    <location>
        <begin position="47"/>
        <end position="56"/>
    </location>
</feature>